<name>A0A9W9VVD4_9EURO</name>
<proteinExistence type="predicted"/>
<comment type="caution">
    <text evidence="2">The sequence shown here is derived from an EMBL/GenBank/DDBJ whole genome shotgun (WGS) entry which is preliminary data.</text>
</comment>
<keyword evidence="1" id="KW-0812">Transmembrane</keyword>
<keyword evidence="1" id="KW-0472">Membrane</keyword>
<reference evidence="2" key="1">
    <citation type="submission" date="2022-11" db="EMBL/GenBank/DDBJ databases">
        <authorList>
            <person name="Petersen C."/>
        </authorList>
    </citation>
    <scope>NUCLEOTIDE SEQUENCE</scope>
    <source>
        <strain evidence="2">IBT 29864</strain>
    </source>
</reference>
<evidence type="ECO:0000313" key="2">
    <source>
        <dbReference type="EMBL" id="KAJ5389983.1"/>
    </source>
</evidence>
<keyword evidence="3" id="KW-1185">Reference proteome</keyword>
<dbReference type="InterPro" id="IPR040632">
    <property type="entry name" value="Sulfotransfer_4"/>
</dbReference>
<dbReference type="PANTHER" id="PTHR36978">
    <property type="entry name" value="P-LOOP CONTAINING NUCLEOTIDE TRIPHOSPHATE HYDROLASE"/>
    <property type="match status" value="1"/>
</dbReference>
<evidence type="ECO:0000313" key="3">
    <source>
        <dbReference type="Proteomes" id="UP001147782"/>
    </source>
</evidence>
<gene>
    <name evidence="2" type="ORF">N7496_001051</name>
</gene>
<dbReference type="Pfam" id="PF17784">
    <property type="entry name" value="Sulfotransfer_4"/>
    <property type="match status" value="1"/>
</dbReference>
<accession>A0A9W9VVD4</accession>
<dbReference type="Gene3D" id="3.40.50.300">
    <property type="entry name" value="P-loop containing nucleotide triphosphate hydrolases"/>
    <property type="match status" value="1"/>
</dbReference>
<dbReference type="RefSeq" id="XP_056560711.1">
    <property type="nucleotide sequence ID" value="XM_056693982.1"/>
</dbReference>
<dbReference type="AlphaFoldDB" id="A0A9W9VVD4"/>
<dbReference type="SUPFAM" id="SSF52540">
    <property type="entry name" value="P-loop containing nucleoside triphosphate hydrolases"/>
    <property type="match status" value="1"/>
</dbReference>
<dbReference type="GeneID" id="81433159"/>
<keyword evidence="1" id="KW-1133">Transmembrane helix</keyword>
<evidence type="ECO:0008006" key="4">
    <source>
        <dbReference type="Google" id="ProtNLM"/>
    </source>
</evidence>
<dbReference type="EMBL" id="JAPZBS010000001">
    <property type="protein sequence ID" value="KAJ5389983.1"/>
    <property type="molecule type" value="Genomic_DNA"/>
</dbReference>
<feature type="transmembrane region" description="Helical" evidence="1">
    <location>
        <begin position="256"/>
        <end position="276"/>
    </location>
</feature>
<dbReference type="Proteomes" id="UP001147782">
    <property type="component" value="Unassembled WGS sequence"/>
</dbReference>
<organism evidence="2 3">
    <name type="scientific">Penicillium cataractarum</name>
    <dbReference type="NCBI Taxonomy" id="2100454"/>
    <lineage>
        <taxon>Eukaryota</taxon>
        <taxon>Fungi</taxon>
        <taxon>Dikarya</taxon>
        <taxon>Ascomycota</taxon>
        <taxon>Pezizomycotina</taxon>
        <taxon>Eurotiomycetes</taxon>
        <taxon>Eurotiomycetidae</taxon>
        <taxon>Eurotiales</taxon>
        <taxon>Aspergillaceae</taxon>
        <taxon>Penicillium</taxon>
    </lineage>
</organism>
<dbReference type="OrthoDB" id="408152at2759"/>
<dbReference type="PANTHER" id="PTHR36978:SF4">
    <property type="entry name" value="P-LOOP CONTAINING NUCLEOSIDE TRIPHOSPHATE HYDROLASE PROTEIN"/>
    <property type="match status" value="1"/>
</dbReference>
<evidence type="ECO:0000256" key="1">
    <source>
        <dbReference type="SAM" id="Phobius"/>
    </source>
</evidence>
<protein>
    <recommendedName>
        <fullName evidence="4">P-loop containing nucleoside triphosphate hydrolase protein</fullName>
    </recommendedName>
</protein>
<dbReference type="InterPro" id="IPR027417">
    <property type="entry name" value="P-loop_NTPase"/>
</dbReference>
<reference evidence="2" key="2">
    <citation type="journal article" date="2023" name="IMA Fungus">
        <title>Comparative genomic study of the Penicillium genus elucidates a diverse pangenome and 15 lateral gene transfer events.</title>
        <authorList>
            <person name="Petersen C."/>
            <person name="Sorensen T."/>
            <person name="Nielsen M.R."/>
            <person name="Sondergaard T.E."/>
            <person name="Sorensen J.L."/>
            <person name="Fitzpatrick D.A."/>
            <person name="Frisvad J.C."/>
            <person name="Nielsen K.L."/>
        </authorList>
    </citation>
    <scope>NUCLEOTIDE SEQUENCE</scope>
    <source>
        <strain evidence="2">IBT 29864</strain>
    </source>
</reference>
<sequence>MSRHIDQCPAPAKARPVKVVVASPSRSGTLSMFNAMNILGFKTYHFAECVLNRGLPHLQFFNEALIAQYNRLSGVKRYNKADFEKWMAEYDCLVEIPSYMGRDLLGVYAEDPDVKFILTERSPVKWAKSVNNSAGGVVKMAESFPMNILKNFDPTLGEFMKSNVLIYDALARGTRPGHPENEEELCKSYNDYIKMAKEVIPADRLHIITLENGVDWEDICPFLGLPVPDEPYPMPNDPANFKNLVDGFLKPRMRAAIIRLCVVALPTLGAVGWASFKYGPTLLASLKRMI</sequence>